<keyword evidence="1" id="KW-0732">Signal</keyword>
<feature type="chain" id="PRO_5005573008" description="Salivary secreted peptide" evidence="1">
    <location>
        <begin position="22"/>
        <end position="111"/>
    </location>
</feature>
<gene>
    <name evidence="2" type="ORF">OBRU01_15893</name>
</gene>
<dbReference type="Pfam" id="PF15868">
    <property type="entry name" value="MBF2"/>
    <property type="match status" value="1"/>
</dbReference>
<organism evidence="2 3">
    <name type="scientific">Operophtera brumata</name>
    <name type="common">Winter moth</name>
    <name type="synonym">Phalaena brumata</name>
    <dbReference type="NCBI Taxonomy" id="104452"/>
    <lineage>
        <taxon>Eukaryota</taxon>
        <taxon>Metazoa</taxon>
        <taxon>Ecdysozoa</taxon>
        <taxon>Arthropoda</taxon>
        <taxon>Hexapoda</taxon>
        <taxon>Insecta</taxon>
        <taxon>Pterygota</taxon>
        <taxon>Neoptera</taxon>
        <taxon>Endopterygota</taxon>
        <taxon>Lepidoptera</taxon>
        <taxon>Glossata</taxon>
        <taxon>Ditrysia</taxon>
        <taxon>Geometroidea</taxon>
        <taxon>Geometridae</taxon>
        <taxon>Larentiinae</taxon>
        <taxon>Operophtera</taxon>
    </lineage>
</organism>
<dbReference type="Proteomes" id="UP000037510">
    <property type="component" value="Unassembled WGS sequence"/>
</dbReference>
<evidence type="ECO:0000256" key="1">
    <source>
        <dbReference type="SAM" id="SignalP"/>
    </source>
</evidence>
<dbReference type="InterPro" id="IPR031734">
    <property type="entry name" value="MBF2"/>
</dbReference>
<evidence type="ECO:0000313" key="2">
    <source>
        <dbReference type="EMBL" id="KOB70409.1"/>
    </source>
</evidence>
<reference evidence="2 3" key="1">
    <citation type="journal article" date="2015" name="Genome Biol. Evol.">
        <title>The genome of winter moth (Operophtera brumata) provides a genomic perspective on sexual dimorphism and phenology.</title>
        <authorList>
            <person name="Derks M.F."/>
            <person name="Smit S."/>
            <person name="Salis L."/>
            <person name="Schijlen E."/>
            <person name="Bossers A."/>
            <person name="Mateman C."/>
            <person name="Pijl A.S."/>
            <person name="de Ridder D."/>
            <person name="Groenen M.A."/>
            <person name="Visser M.E."/>
            <person name="Megens H.J."/>
        </authorList>
    </citation>
    <scope>NUCLEOTIDE SEQUENCE [LARGE SCALE GENOMIC DNA]</scope>
    <source>
        <strain evidence="2">WM2013NL</strain>
        <tissue evidence="2">Head and thorax</tissue>
    </source>
</reference>
<dbReference type="AlphaFoldDB" id="A0A0L7L554"/>
<proteinExistence type="predicted"/>
<evidence type="ECO:0000313" key="3">
    <source>
        <dbReference type="Proteomes" id="UP000037510"/>
    </source>
</evidence>
<evidence type="ECO:0008006" key="4">
    <source>
        <dbReference type="Google" id="ProtNLM"/>
    </source>
</evidence>
<name>A0A0L7L554_OPEBR</name>
<protein>
    <recommendedName>
        <fullName evidence="4">Salivary secreted peptide</fullName>
    </recommendedName>
</protein>
<sequence length="111" mass="12295">MCYMKLAVIILVVFFVGFHNAADLQVGTSINNQLAYSENVKLSAIPFTTRIKNVFYNDNTTRIIKGIWAIDRDQSKAKVTITSGGVGSSFVNLKIKSEKGDGLDYQVQVFV</sequence>
<accession>A0A0L7L554</accession>
<feature type="signal peptide" evidence="1">
    <location>
        <begin position="1"/>
        <end position="21"/>
    </location>
</feature>
<dbReference type="EMBL" id="JTDY01002960">
    <property type="protein sequence ID" value="KOB70409.1"/>
    <property type="molecule type" value="Genomic_DNA"/>
</dbReference>
<comment type="caution">
    <text evidence="2">The sequence shown here is derived from an EMBL/GenBank/DDBJ whole genome shotgun (WGS) entry which is preliminary data.</text>
</comment>
<keyword evidence="3" id="KW-1185">Reference proteome</keyword>